<name>A0AAC8Z254_SPHMC</name>
<sequence length="163" mass="16642">MAIVKFRIRRDTAANWTTNNPTLALGEPGLETDTRKVKYGDGATVWTSLDYSAAGEVDWTDIASKPVSLIAIAALTPAADRFPYYTSGSVAALGTITAFARTILDDADAATARGTLGLVIGTNVQAYSSKLAAIAAATPIADGAHVAGGITITTVGGIITAIA</sequence>
<feature type="domain" description="Major tropism determinant N-terminal" evidence="1">
    <location>
        <begin position="7"/>
        <end position="44"/>
    </location>
</feature>
<organism evidence="2 3">
    <name type="scientific">Sphingopyxis macrogoltabida</name>
    <name type="common">Sphingomonas macrogoltabidus</name>
    <dbReference type="NCBI Taxonomy" id="33050"/>
    <lineage>
        <taxon>Bacteria</taxon>
        <taxon>Pseudomonadati</taxon>
        <taxon>Pseudomonadota</taxon>
        <taxon>Alphaproteobacteria</taxon>
        <taxon>Sphingomonadales</taxon>
        <taxon>Sphingomonadaceae</taxon>
        <taxon>Sphingopyxis</taxon>
    </lineage>
</organism>
<evidence type="ECO:0000259" key="1">
    <source>
        <dbReference type="Pfam" id="PF18454"/>
    </source>
</evidence>
<evidence type="ECO:0000313" key="2">
    <source>
        <dbReference type="EMBL" id="AMU90401.1"/>
    </source>
</evidence>
<reference evidence="3" key="1">
    <citation type="submission" date="2015-11" db="EMBL/GenBank/DDBJ databases">
        <title>Complete genome sequence of a polyethylene-glycol degrader Sphingopyxis macrogoltabida 203N (NBRC 111659).</title>
        <authorList>
            <person name="Yoshiyuki O."/>
            <person name="Shouta N."/>
            <person name="Nagata Y."/>
            <person name="Numata M."/>
            <person name="Tsuchikane K."/>
            <person name="Hosoyama A."/>
            <person name="Yamazoe A."/>
            <person name="Tsuda M."/>
            <person name="Fujita N."/>
            <person name="Kawai F."/>
        </authorList>
    </citation>
    <scope>NUCLEOTIDE SEQUENCE [LARGE SCALE GENOMIC DNA]</scope>
    <source>
        <strain evidence="3">203N</strain>
    </source>
</reference>
<evidence type="ECO:0000313" key="3">
    <source>
        <dbReference type="Proteomes" id="UP000076088"/>
    </source>
</evidence>
<protein>
    <recommendedName>
        <fullName evidence="1">Major tropism determinant N-terminal domain-containing protein</fullName>
    </recommendedName>
</protein>
<gene>
    <name evidence="2" type="ORF">ATM17_15350</name>
</gene>
<reference evidence="2 3" key="2">
    <citation type="journal article" date="2016" name="Genome Announc.">
        <title>Complete Genome Sequence of Sphingopyxis macrogoltabida Strain 203N (NBRC 111659), a Polyethylene Glycol Degrader.</title>
        <authorList>
            <person name="Ohtsubo Y."/>
            <person name="Nonoyama S."/>
            <person name="Nagata Y."/>
            <person name="Numata M."/>
            <person name="Tsuchikane K."/>
            <person name="Hosoyama A."/>
            <person name="Yamazoe A."/>
            <person name="Tsuda M."/>
            <person name="Fujita N."/>
            <person name="Kawai F."/>
        </authorList>
    </citation>
    <scope>NUCLEOTIDE SEQUENCE [LARGE SCALE GENOMIC DNA]</scope>
    <source>
        <strain evidence="2 3">203N</strain>
    </source>
</reference>
<dbReference type="KEGG" id="smaz:LH19_14775"/>
<proteinExistence type="predicted"/>
<dbReference type="Proteomes" id="UP000076088">
    <property type="component" value="Chromosome"/>
</dbReference>
<dbReference type="RefSeq" id="WP_054729222.1">
    <property type="nucleotide sequence ID" value="NZ_CP009429.1"/>
</dbReference>
<dbReference type="AlphaFoldDB" id="A0AAC8Z254"/>
<dbReference type="EMBL" id="CP013344">
    <property type="protein sequence ID" value="AMU90401.1"/>
    <property type="molecule type" value="Genomic_DNA"/>
</dbReference>
<keyword evidence="3" id="KW-1185">Reference proteome</keyword>
<dbReference type="SUPFAM" id="SSF69349">
    <property type="entry name" value="Phage fibre proteins"/>
    <property type="match status" value="1"/>
</dbReference>
<dbReference type="InterPro" id="IPR041352">
    <property type="entry name" value="Mtd_N"/>
</dbReference>
<accession>A0AAC8Z254</accession>
<dbReference type="Pfam" id="PF18454">
    <property type="entry name" value="Mtd_N"/>
    <property type="match status" value="1"/>
</dbReference>